<sequence length="58" mass="7263">MTRWKKRFTNIHHQHFQKENSFSWLRKFLILWKGYLKSTWEPSENLDDCALLLDSFYK</sequence>
<organism evidence="2 3">
    <name type="scientific">Gigaspora rosea</name>
    <dbReference type="NCBI Taxonomy" id="44941"/>
    <lineage>
        <taxon>Eukaryota</taxon>
        <taxon>Fungi</taxon>
        <taxon>Fungi incertae sedis</taxon>
        <taxon>Mucoromycota</taxon>
        <taxon>Glomeromycotina</taxon>
        <taxon>Glomeromycetes</taxon>
        <taxon>Diversisporales</taxon>
        <taxon>Gigasporaceae</taxon>
        <taxon>Gigaspora</taxon>
    </lineage>
</organism>
<evidence type="ECO:0000313" key="3">
    <source>
        <dbReference type="Proteomes" id="UP000266673"/>
    </source>
</evidence>
<comment type="caution">
    <text evidence="2">The sequence shown here is derived from an EMBL/GenBank/DDBJ whole genome shotgun (WGS) entry which is preliminary data.</text>
</comment>
<dbReference type="EMBL" id="QKWP01000190">
    <property type="protein sequence ID" value="RIB25047.1"/>
    <property type="molecule type" value="Genomic_DNA"/>
</dbReference>
<name>A0A397VUJ4_9GLOM</name>
<dbReference type="AlphaFoldDB" id="A0A397VUJ4"/>
<dbReference type="SUPFAM" id="SSF54160">
    <property type="entry name" value="Chromo domain-like"/>
    <property type="match status" value="1"/>
</dbReference>
<reference evidence="2 3" key="1">
    <citation type="submission" date="2018-06" db="EMBL/GenBank/DDBJ databases">
        <title>Comparative genomics reveals the genomic features of Rhizophagus irregularis, R. cerebriforme, R. diaphanum and Gigaspora rosea, and their symbiotic lifestyle signature.</title>
        <authorList>
            <person name="Morin E."/>
            <person name="San Clemente H."/>
            <person name="Chen E.C.H."/>
            <person name="De La Providencia I."/>
            <person name="Hainaut M."/>
            <person name="Kuo A."/>
            <person name="Kohler A."/>
            <person name="Murat C."/>
            <person name="Tang N."/>
            <person name="Roy S."/>
            <person name="Loubradou J."/>
            <person name="Henrissat B."/>
            <person name="Grigoriev I.V."/>
            <person name="Corradi N."/>
            <person name="Roux C."/>
            <person name="Martin F.M."/>
        </authorList>
    </citation>
    <scope>NUCLEOTIDE SEQUENCE [LARGE SCALE GENOMIC DNA]</scope>
    <source>
        <strain evidence="2 3">DAOM 194757</strain>
    </source>
</reference>
<dbReference type="OrthoDB" id="433924at2759"/>
<keyword evidence="3" id="KW-1185">Reference proteome</keyword>
<dbReference type="InterPro" id="IPR000953">
    <property type="entry name" value="Chromo/chromo_shadow_dom"/>
</dbReference>
<dbReference type="Proteomes" id="UP000266673">
    <property type="component" value="Unassembled WGS sequence"/>
</dbReference>
<evidence type="ECO:0000259" key="1">
    <source>
        <dbReference type="PROSITE" id="PS50013"/>
    </source>
</evidence>
<gene>
    <name evidence="2" type="ORF">C2G38_2068466</name>
</gene>
<proteinExistence type="predicted"/>
<protein>
    <recommendedName>
        <fullName evidence="1">Chromo domain-containing protein</fullName>
    </recommendedName>
</protein>
<feature type="domain" description="Chromo" evidence="1">
    <location>
        <begin position="27"/>
        <end position="58"/>
    </location>
</feature>
<dbReference type="Gene3D" id="2.40.50.40">
    <property type="match status" value="1"/>
</dbReference>
<evidence type="ECO:0000313" key="2">
    <source>
        <dbReference type="EMBL" id="RIB25047.1"/>
    </source>
</evidence>
<dbReference type="InterPro" id="IPR023780">
    <property type="entry name" value="Chromo_domain"/>
</dbReference>
<accession>A0A397VUJ4</accession>
<dbReference type="CDD" id="cd00024">
    <property type="entry name" value="CD_CSD"/>
    <property type="match status" value="1"/>
</dbReference>
<dbReference type="Pfam" id="PF00385">
    <property type="entry name" value="Chromo"/>
    <property type="match status" value="1"/>
</dbReference>
<dbReference type="InterPro" id="IPR016197">
    <property type="entry name" value="Chromo-like_dom_sf"/>
</dbReference>
<dbReference type="PROSITE" id="PS50013">
    <property type="entry name" value="CHROMO_2"/>
    <property type="match status" value="1"/>
</dbReference>